<dbReference type="GO" id="GO:0055085">
    <property type="term" value="P:transmembrane transport"/>
    <property type="evidence" value="ECO:0007669"/>
    <property type="project" value="InterPro"/>
</dbReference>
<dbReference type="Gene3D" id="3.40.190.170">
    <property type="entry name" value="Bacterial extracellular solute-binding protein, family 7"/>
    <property type="match status" value="1"/>
</dbReference>
<proteinExistence type="predicted"/>
<feature type="binding site" evidence="3">
    <location>
        <position position="223"/>
    </location>
    <ligand>
        <name>substrate</name>
    </ligand>
</feature>
<keyword evidence="3" id="KW-0479">Metal-binding</keyword>
<sequence>MIRRRNLLGAGLLGIGGAAASFGSPDHAANLAAPAISRNRRRLNMVTTWPKGLPGLGRAAERVAERILAMSEGLIEVKVYAAGELVPAFESFDAVANGSADMYHGAEYYWTAKSTAYPFFTAVPFGMTAQEIMGWIDFGGGQELWDELSAGFGIKPLQGANTGHQMGGWFRREINSLDDLVGLQMRIPGQGGDVLRALGGSAKSLPGGEIYQALQTGNIDATEWVGPWNDYSLGFYREAPYYYGPGFHEPGASLAVGINLKLWESLTAGEQALIKAACESVNHLSLGEFTYQNSVYLDLLVREHGVQLRSFPDEVVARMAEAARDVRAASGRDGLEKRIYESFEKSLNKMAGWAAVSDGPYYAARELGRKAGG</sequence>
<feature type="binding site" evidence="2">
    <location>
        <position position="186"/>
    </location>
    <ligand>
        <name>substrate</name>
    </ligand>
</feature>
<dbReference type="Proteomes" id="UP000265431">
    <property type="component" value="Unassembled WGS sequence"/>
</dbReference>
<keyword evidence="1" id="KW-0732">Signal</keyword>
<dbReference type="InterPro" id="IPR038404">
    <property type="entry name" value="TRAP_DctP_sf"/>
</dbReference>
<dbReference type="PANTHER" id="PTHR33376">
    <property type="match status" value="1"/>
</dbReference>
<comment type="caution">
    <text evidence="4">The sequence shown here is derived from an EMBL/GenBank/DDBJ whole genome shotgun (WGS) entry which is preliminary data.</text>
</comment>
<dbReference type="GO" id="GO:0046872">
    <property type="term" value="F:metal ion binding"/>
    <property type="evidence" value="ECO:0007669"/>
    <property type="project" value="UniProtKB-KW"/>
</dbReference>
<reference evidence="4 5" key="1">
    <citation type="submission" date="2018-08" db="EMBL/GenBank/DDBJ databases">
        <title>Henriciella mobilis sp. nov., isolated from seawater.</title>
        <authorList>
            <person name="Cheng H."/>
            <person name="Wu Y.-H."/>
            <person name="Xu X.-W."/>
            <person name="Guo L.-L."/>
        </authorList>
    </citation>
    <scope>NUCLEOTIDE SEQUENCE [LARGE SCALE GENOMIC DNA]</scope>
    <source>
        <strain evidence="4 5">CCUG66934</strain>
    </source>
</reference>
<evidence type="ECO:0000256" key="2">
    <source>
        <dbReference type="PIRSR" id="PIRSR039026-1"/>
    </source>
</evidence>
<dbReference type="InterPro" id="IPR018389">
    <property type="entry name" value="DctP_fam"/>
</dbReference>
<dbReference type="AlphaFoldDB" id="A0A399QQQ5"/>
<dbReference type="EMBL" id="QWGB01000014">
    <property type="protein sequence ID" value="RIJ20604.1"/>
    <property type="molecule type" value="Genomic_DNA"/>
</dbReference>
<dbReference type="PROSITE" id="PS51318">
    <property type="entry name" value="TAT"/>
    <property type="match status" value="1"/>
</dbReference>
<dbReference type="RefSeq" id="WP_119380921.1">
    <property type="nucleotide sequence ID" value="NZ_QWGB01000014.1"/>
</dbReference>
<feature type="binding site" evidence="3">
    <location>
        <position position="224"/>
    </location>
    <ligand>
        <name>Na(+)</name>
        <dbReference type="ChEBI" id="CHEBI:29101"/>
    </ligand>
</feature>
<name>A0A399QQQ5_9PROT</name>
<dbReference type="InterPro" id="IPR026289">
    <property type="entry name" value="SBP_TakP-like"/>
</dbReference>
<organism evidence="4 5">
    <name type="scientific">Henriciella barbarensis</name>
    <dbReference type="NCBI Taxonomy" id="86342"/>
    <lineage>
        <taxon>Bacteria</taxon>
        <taxon>Pseudomonadati</taxon>
        <taxon>Pseudomonadota</taxon>
        <taxon>Alphaproteobacteria</taxon>
        <taxon>Hyphomonadales</taxon>
        <taxon>Hyphomonadaceae</taxon>
        <taxon>Henriciella</taxon>
    </lineage>
</organism>
<protein>
    <submittedName>
        <fullName evidence="4">TRAP transporter substrate-binding protein</fullName>
    </submittedName>
</protein>
<dbReference type="PIRSF" id="PIRSF039026">
    <property type="entry name" value="SiaP"/>
    <property type="match status" value="1"/>
</dbReference>
<evidence type="ECO:0000313" key="5">
    <source>
        <dbReference type="Proteomes" id="UP000265431"/>
    </source>
</evidence>
<dbReference type="GO" id="GO:0031317">
    <property type="term" value="C:tripartite ATP-independent periplasmic transporter complex"/>
    <property type="evidence" value="ECO:0007669"/>
    <property type="project" value="InterPro"/>
</dbReference>
<keyword evidence="5" id="KW-1185">Reference proteome</keyword>
<dbReference type="CDD" id="cd13604">
    <property type="entry name" value="PBP2_TRAP_ketoacid_lactate_like"/>
    <property type="match status" value="1"/>
</dbReference>
<dbReference type="PANTHER" id="PTHR33376:SF5">
    <property type="entry name" value="EXTRACYTOPLASMIC SOLUTE RECEPTOR PROTEIN"/>
    <property type="match status" value="1"/>
</dbReference>
<evidence type="ECO:0000256" key="3">
    <source>
        <dbReference type="PIRSR" id="PIRSR039026-2"/>
    </source>
</evidence>
<feature type="binding site" evidence="2">
    <location>
        <position position="165"/>
    </location>
    <ligand>
        <name>substrate</name>
    </ligand>
</feature>
<dbReference type="OrthoDB" id="9780733at2"/>
<evidence type="ECO:0000313" key="4">
    <source>
        <dbReference type="EMBL" id="RIJ20604.1"/>
    </source>
</evidence>
<evidence type="ECO:0000256" key="1">
    <source>
        <dbReference type="ARBA" id="ARBA00022729"/>
    </source>
</evidence>
<dbReference type="InterPro" id="IPR006311">
    <property type="entry name" value="TAT_signal"/>
</dbReference>
<feature type="binding site" evidence="3">
    <location>
        <position position="249"/>
    </location>
    <ligand>
        <name>substrate</name>
    </ligand>
</feature>
<gene>
    <name evidence="4" type="ORF">D1224_15985</name>
</gene>
<accession>A0A399QQQ5</accession>
<dbReference type="Gene3D" id="3.40.190.10">
    <property type="entry name" value="Periplasmic binding protein-like II"/>
    <property type="match status" value="1"/>
</dbReference>
<dbReference type="Pfam" id="PF03480">
    <property type="entry name" value="DctP"/>
    <property type="match status" value="1"/>
</dbReference>